<sequence length="81" mass="9237">MWKQIRYILDPSANIEKLRILGPEVAKAYAKGAIRKRNPKTVPDLNLFAPGFWEFTIIININKETAVLPSTFTIAPEKPRD</sequence>
<dbReference type="WBParaSite" id="ACAC_0000465501-mRNA-1">
    <property type="protein sequence ID" value="ACAC_0000465501-mRNA-1"/>
    <property type="gene ID" value="ACAC_0000465501"/>
</dbReference>
<dbReference type="AlphaFoldDB" id="A0A0K0D3L0"/>
<keyword evidence="1" id="KW-1185">Reference proteome</keyword>
<reference evidence="1" key="1">
    <citation type="submission" date="2012-09" db="EMBL/GenBank/DDBJ databases">
        <authorList>
            <person name="Martin A.A."/>
        </authorList>
    </citation>
    <scope>NUCLEOTIDE SEQUENCE</scope>
</reference>
<evidence type="ECO:0000313" key="1">
    <source>
        <dbReference type="Proteomes" id="UP000035642"/>
    </source>
</evidence>
<proteinExistence type="predicted"/>
<dbReference type="Proteomes" id="UP000035642">
    <property type="component" value="Unassembled WGS sequence"/>
</dbReference>
<protein>
    <submittedName>
        <fullName evidence="2">DUF4832 domain-containing protein</fullName>
    </submittedName>
</protein>
<reference evidence="2" key="2">
    <citation type="submission" date="2017-02" db="UniProtKB">
        <authorList>
            <consortium name="WormBaseParasite"/>
        </authorList>
    </citation>
    <scope>IDENTIFICATION</scope>
</reference>
<name>A0A0K0D3L0_ANGCA</name>
<accession>A0A0K0D3L0</accession>
<evidence type="ECO:0000313" key="2">
    <source>
        <dbReference type="WBParaSite" id="ACAC_0000465501-mRNA-1"/>
    </source>
</evidence>
<organism evidence="1 2">
    <name type="scientific">Angiostrongylus cantonensis</name>
    <name type="common">Rat lungworm</name>
    <dbReference type="NCBI Taxonomy" id="6313"/>
    <lineage>
        <taxon>Eukaryota</taxon>
        <taxon>Metazoa</taxon>
        <taxon>Ecdysozoa</taxon>
        <taxon>Nematoda</taxon>
        <taxon>Chromadorea</taxon>
        <taxon>Rhabditida</taxon>
        <taxon>Rhabditina</taxon>
        <taxon>Rhabditomorpha</taxon>
        <taxon>Strongyloidea</taxon>
        <taxon>Metastrongylidae</taxon>
        <taxon>Angiostrongylus</taxon>
    </lineage>
</organism>